<keyword evidence="1" id="KW-0812">Transmembrane</keyword>
<keyword evidence="3" id="KW-1185">Reference proteome</keyword>
<comment type="caution">
    <text evidence="2">The sequence shown here is derived from an EMBL/GenBank/DDBJ whole genome shotgun (WGS) entry which is preliminary data.</text>
</comment>
<evidence type="ECO:0008006" key="4">
    <source>
        <dbReference type="Google" id="ProtNLM"/>
    </source>
</evidence>
<evidence type="ECO:0000313" key="3">
    <source>
        <dbReference type="Proteomes" id="UP000815325"/>
    </source>
</evidence>
<reference evidence="2" key="1">
    <citation type="submission" date="2017-08" db="EMBL/GenBank/DDBJ databases">
        <authorList>
            <person name="Polle J.E."/>
            <person name="Barry K."/>
            <person name="Cushman J."/>
            <person name="Schmutz J."/>
            <person name="Tran D."/>
            <person name="Hathwaick L.T."/>
            <person name="Yim W.C."/>
            <person name="Jenkins J."/>
            <person name="Mckie-Krisberg Z.M."/>
            <person name="Prochnik S."/>
            <person name="Lindquist E."/>
            <person name="Dockter R.B."/>
            <person name="Adam C."/>
            <person name="Molina H."/>
            <person name="Bunkerborg J."/>
            <person name="Jin E."/>
            <person name="Buchheim M."/>
            <person name="Magnuson J."/>
        </authorList>
    </citation>
    <scope>NUCLEOTIDE SEQUENCE</scope>
    <source>
        <strain evidence="2">CCAP 19/18</strain>
    </source>
</reference>
<name>A0ABQ7GEA3_DUNSA</name>
<feature type="transmembrane region" description="Helical" evidence="1">
    <location>
        <begin position="29"/>
        <end position="47"/>
    </location>
</feature>
<proteinExistence type="predicted"/>
<dbReference type="Proteomes" id="UP000815325">
    <property type="component" value="Unassembled WGS sequence"/>
</dbReference>
<sequence>MYYHTLYCHTLYYHTLYCHLQDTMSRDRLIGISLAMGGIVWYTQLAMQEKAGRPSKALCPWI</sequence>
<organism evidence="2 3">
    <name type="scientific">Dunaliella salina</name>
    <name type="common">Green alga</name>
    <name type="synonym">Protococcus salinus</name>
    <dbReference type="NCBI Taxonomy" id="3046"/>
    <lineage>
        <taxon>Eukaryota</taxon>
        <taxon>Viridiplantae</taxon>
        <taxon>Chlorophyta</taxon>
        <taxon>core chlorophytes</taxon>
        <taxon>Chlorophyceae</taxon>
        <taxon>CS clade</taxon>
        <taxon>Chlamydomonadales</taxon>
        <taxon>Dunaliellaceae</taxon>
        <taxon>Dunaliella</taxon>
    </lineage>
</organism>
<keyword evidence="1" id="KW-0472">Membrane</keyword>
<gene>
    <name evidence="2" type="ORF">DUNSADRAFT_11008</name>
</gene>
<protein>
    <recommendedName>
        <fullName evidence="4">Encoded protein</fullName>
    </recommendedName>
</protein>
<evidence type="ECO:0000256" key="1">
    <source>
        <dbReference type="SAM" id="Phobius"/>
    </source>
</evidence>
<evidence type="ECO:0000313" key="2">
    <source>
        <dbReference type="EMBL" id="KAF5832928.1"/>
    </source>
</evidence>
<dbReference type="EMBL" id="MU069840">
    <property type="protein sequence ID" value="KAF5832928.1"/>
    <property type="molecule type" value="Genomic_DNA"/>
</dbReference>
<keyword evidence="1" id="KW-1133">Transmembrane helix</keyword>
<accession>A0ABQ7GEA3</accession>